<keyword evidence="9" id="KW-0325">Glycoprotein</keyword>
<dbReference type="AlphaFoldDB" id="A0A3Q0IZM1"/>
<keyword evidence="7 10" id="KW-1133">Transmembrane helix</keyword>
<dbReference type="GO" id="GO:0016255">
    <property type="term" value="P:attachment of GPI anchor to protein"/>
    <property type="evidence" value="ECO:0007669"/>
    <property type="project" value="InterPro"/>
</dbReference>
<evidence type="ECO:0000256" key="5">
    <source>
        <dbReference type="ARBA" id="ARBA00022692"/>
    </source>
</evidence>
<evidence type="ECO:0000256" key="7">
    <source>
        <dbReference type="ARBA" id="ARBA00022989"/>
    </source>
</evidence>
<comment type="pathway">
    <text evidence="2">Glycolipid biosynthesis; glycosylphosphatidylinositol-anchor biosynthesis.</text>
</comment>
<evidence type="ECO:0000256" key="3">
    <source>
        <dbReference type="ARBA" id="ARBA00005316"/>
    </source>
</evidence>
<evidence type="ECO:0000256" key="8">
    <source>
        <dbReference type="ARBA" id="ARBA00023136"/>
    </source>
</evidence>
<feature type="transmembrane region" description="Helical" evidence="10">
    <location>
        <begin position="115"/>
        <end position="137"/>
    </location>
</feature>
<protein>
    <submittedName>
        <fullName evidence="12">GPI transamidase component PIG-S-like</fullName>
    </submittedName>
</protein>
<dbReference type="UniPathway" id="UPA00196"/>
<dbReference type="RefSeq" id="XP_026680143.1">
    <property type="nucleotide sequence ID" value="XM_026824342.1"/>
</dbReference>
<dbReference type="Proteomes" id="UP000079169">
    <property type="component" value="Unplaced"/>
</dbReference>
<evidence type="ECO:0000256" key="10">
    <source>
        <dbReference type="SAM" id="Phobius"/>
    </source>
</evidence>
<keyword evidence="8 10" id="KW-0472">Membrane</keyword>
<evidence type="ECO:0000256" key="9">
    <source>
        <dbReference type="ARBA" id="ARBA00023180"/>
    </source>
</evidence>
<gene>
    <name evidence="12" type="primary">LOC103510239</name>
</gene>
<evidence type="ECO:0000256" key="2">
    <source>
        <dbReference type="ARBA" id="ARBA00004687"/>
    </source>
</evidence>
<keyword evidence="4" id="KW-0337">GPI-anchor biosynthesis</keyword>
<dbReference type="STRING" id="121845.A0A3Q0IZM1"/>
<keyword evidence="5 10" id="KW-0812">Transmembrane</keyword>
<evidence type="ECO:0000313" key="11">
    <source>
        <dbReference type="Proteomes" id="UP000079169"/>
    </source>
</evidence>
<reference evidence="12" key="1">
    <citation type="submission" date="2025-08" db="UniProtKB">
        <authorList>
            <consortium name="RefSeq"/>
        </authorList>
    </citation>
    <scope>IDENTIFICATION</scope>
</reference>
<evidence type="ECO:0000256" key="4">
    <source>
        <dbReference type="ARBA" id="ARBA00022502"/>
    </source>
</evidence>
<sequence length="172" mass="19198">MSDIDVVPYNAALLTDWEIDALFRIRTVEQITSSKLTLSSLIQLLDQISNIVITSQVGDAVLSAVQHAEHTQSALDLSDLGSALTLSREAFNQSEAAFTHPSLLALLYFPDDQKYAVYIPLFLPVMIPVILSLHAIIDWVKKKLPENVLQHIQLPCIPDQTQLYDNADEKED</sequence>
<name>A0A3Q0IZM1_DIACI</name>
<dbReference type="KEGG" id="dci:103510239"/>
<dbReference type="PaxDb" id="121845-A0A3Q0IZM1"/>
<dbReference type="PANTHER" id="PTHR21072:SF13">
    <property type="entry name" value="GPI TRANSAMIDASE COMPONENT PIG-S"/>
    <property type="match status" value="1"/>
</dbReference>
<organism evidence="11 12">
    <name type="scientific">Diaphorina citri</name>
    <name type="common">Asian citrus psyllid</name>
    <dbReference type="NCBI Taxonomy" id="121845"/>
    <lineage>
        <taxon>Eukaryota</taxon>
        <taxon>Metazoa</taxon>
        <taxon>Ecdysozoa</taxon>
        <taxon>Arthropoda</taxon>
        <taxon>Hexapoda</taxon>
        <taxon>Insecta</taxon>
        <taxon>Pterygota</taxon>
        <taxon>Neoptera</taxon>
        <taxon>Paraneoptera</taxon>
        <taxon>Hemiptera</taxon>
        <taxon>Sternorrhyncha</taxon>
        <taxon>Psylloidea</taxon>
        <taxon>Psyllidae</taxon>
        <taxon>Diaphorininae</taxon>
        <taxon>Diaphorina</taxon>
    </lineage>
</organism>
<dbReference type="InterPro" id="IPR019540">
    <property type="entry name" value="PtdIno-glycan_biosynth_class_S"/>
</dbReference>
<keyword evidence="11" id="KW-1185">Reference proteome</keyword>
<comment type="similarity">
    <text evidence="3">Belongs to the PIGS family.</text>
</comment>
<dbReference type="PANTHER" id="PTHR21072">
    <property type="entry name" value="GPI TRANSAMIDASE COMPONENT PIG-S"/>
    <property type="match status" value="1"/>
</dbReference>
<proteinExistence type="inferred from homology"/>
<evidence type="ECO:0000256" key="6">
    <source>
        <dbReference type="ARBA" id="ARBA00022824"/>
    </source>
</evidence>
<dbReference type="Pfam" id="PF10510">
    <property type="entry name" value="PIG-S"/>
    <property type="match status" value="1"/>
</dbReference>
<dbReference type="GO" id="GO:0006506">
    <property type="term" value="P:GPI anchor biosynthetic process"/>
    <property type="evidence" value="ECO:0007669"/>
    <property type="project" value="UniProtKB-UniPathway"/>
</dbReference>
<dbReference type="GO" id="GO:0042765">
    <property type="term" value="C:GPI-anchor transamidase complex"/>
    <property type="evidence" value="ECO:0007669"/>
    <property type="project" value="InterPro"/>
</dbReference>
<comment type="subcellular location">
    <subcellularLocation>
        <location evidence="1">Endoplasmic reticulum membrane</location>
        <topology evidence="1">Multi-pass membrane protein</topology>
    </subcellularLocation>
</comment>
<evidence type="ECO:0000313" key="12">
    <source>
        <dbReference type="RefSeq" id="XP_026680143.1"/>
    </source>
</evidence>
<evidence type="ECO:0000256" key="1">
    <source>
        <dbReference type="ARBA" id="ARBA00004477"/>
    </source>
</evidence>
<keyword evidence="6" id="KW-0256">Endoplasmic reticulum</keyword>
<dbReference type="GeneID" id="103510239"/>
<accession>A0A3Q0IZM1</accession>